<dbReference type="GO" id="GO:0016020">
    <property type="term" value="C:membrane"/>
    <property type="evidence" value="ECO:0007669"/>
    <property type="project" value="InterPro"/>
</dbReference>
<dbReference type="GeneID" id="34608057"/>
<reference evidence="3" key="1">
    <citation type="journal article" date="2017" name="Genome Biol.">
        <title>Comparative genomics reveals high biological diversity and specific adaptations in the industrially and medically important fungal genus Aspergillus.</title>
        <authorList>
            <person name="de Vries R.P."/>
            <person name="Riley R."/>
            <person name="Wiebenga A."/>
            <person name="Aguilar-Osorio G."/>
            <person name="Amillis S."/>
            <person name="Uchima C.A."/>
            <person name="Anderluh G."/>
            <person name="Asadollahi M."/>
            <person name="Askin M."/>
            <person name="Barry K."/>
            <person name="Battaglia E."/>
            <person name="Bayram O."/>
            <person name="Benocci T."/>
            <person name="Braus-Stromeyer S.A."/>
            <person name="Caldana C."/>
            <person name="Canovas D."/>
            <person name="Cerqueira G.C."/>
            <person name="Chen F."/>
            <person name="Chen W."/>
            <person name="Choi C."/>
            <person name="Clum A."/>
            <person name="Dos Santos R.A."/>
            <person name="Damasio A.R."/>
            <person name="Diallinas G."/>
            <person name="Emri T."/>
            <person name="Fekete E."/>
            <person name="Flipphi M."/>
            <person name="Freyberg S."/>
            <person name="Gallo A."/>
            <person name="Gournas C."/>
            <person name="Habgood R."/>
            <person name="Hainaut M."/>
            <person name="Harispe M.L."/>
            <person name="Henrissat B."/>
            <person name="Hilden K.S."/>
            <person name="Hope R."/>
            <person name="Hossain A."/>
            <person name="Karabika E."/>
            <person name="Karaffa L."/>
            <person name="Karanyi Z."/>
            <person name="Krasevec N."/>
            <person name="Kuo A."/>
            <person name="Kusch H."/>
            <person name="LaButti K."/>
            <person name="Lagendijk E.L."/>
            <person name="Lapidus A."/>
            <person name="Levasseur A."/>
            <person name="Lindquist E."/>
            <person name="Lipzen A."/>
            <person name="Logrieco A.F."/>
            <person name="MacCabe A."/>
            <person name="Maekelae M.R."/>
            <person name="Malavazi I."/>
            <person name="Melin P."/>
            <person name="Meyer V."/>
            <person name="Mielnichuk N."/>
            <person name="Miskei M."/>
            <person name="Molnar A.P."/>
            <person name="Mule G."/>
            <person name="Ngan C.Y."/>
            <person name="Orejas M."/>
            <person name="Orosz E."/>
            <person name="Ouedraogo J.P."/>
            <person name="Overkamp K.M."/>
            <person name="Park H.-S."/>
            <person name="Perrone G."/>
            <person name="Piumi F."/>
            <person name="Punt P.J."/>
            <person name="Ram A.F."/>
            <person name="Ramon A."/>
            <person name="Rauscher S."/>
            <person name="Record E."/>
            <person name="Riano-Pachon D.M."/>
            <person name="Robert V."/>
            <person name="Roehrig J."/>
            <person name="Ruller R."/>
            <person name="Salamov A."/>
            <person name="Salih N.S."/>
            <person name="Samson R.A."/>
            <person name="Sandor E."/>
            <person name="Sanguinetti M."/>
            <person name="Schuetze T."/>
            <person name="Sepcic K."/>
            <person name="Shelest E."/>
            <person name="Sherlock G."/>
            <person name="Sophianopoulou V."/>
            <person name="Squina F.M."/>
            <person name="Sun H."/>
            <person name="Susca A."/>
            <person name="Todd R.B."/>
            <person name="Tsang A."/>
            <person name="Unkles S.E."/>
            <person name="van de Wiele N."/>
            <person name="van Rossen-Uffink D."/>
            <person name="Oliveira J.V."/>
            <person name="Vesth T.C."/>
            <person name="Visser J."/>
            <person name="Yu J.-H."/>
            <person name="Zhou M."/>
            <person name="Andersen M.R."/>
            <person name="Archer D.B."/>
            <person name="Baker S.E."/>
            <person name="Benoit I."/>
            <person name="Brakhage A.A."/>
            <person name="Braus G.H."/>
            <person name="Fischer R."/>
            <person name="Frisvad J.C."/>
            <person name="Goldman G.H."/>
            <person name="Houbraken J."/>
            <person name="Oakley B."/>
            <person name="Pocsi I."/>
            <person name="Scazzocchio C."/>
            <person name="Seiboth B."/>
            <person name="vanKuyk P.A."/>
            <person name="Wortman J."/>
            <person name="Dyer P.S."/>
            <person name="Grigoriev I.V."/>
        </authorList>
    </citation>
    <scope>NUCLEOTIDE SEQUENCE [LARGE SCALE GENOMIC DNA]</scope>
    <source>
        <strain evidence="3">CBS 506.65</strain>
    </source>
</reference>
<dbReference type="RefSeq" id="XP_022584063.1">
    <property type="nucleotide sequence ID" value="XM_022721592.1"/>
</dbReference>
<protein>
    <submittedName>
        <fullName evidence="2">Uncharacterized protein</fullName>
    </submittedName>
</protein>
<proteinExistence type="predicted"/>
<dbReference type="InterPro" id="IPR038966">
    <property type="entry name" value="TMA17"/>
</dbReference>
<evidence type="ECO:0000313" key="2">
    <source>
        <dbReference type="EMBL" id="OJJ49553.1"/>
    </source>
</evidence>
<keyword evidence="3" id="KW-1185">Reference proteome</keyword>
<evidence type="ECO:0000256" key="1">
    <source>
        <dbReference type="SAM" id="MobiDB-lite"/>
    </source>
</evidence>
<dbReference type="SUPFAM" id="SSF47661">
    <property type="entry name" value="t-snare proteins"/>
    <property type="match status" value="1"/>
</dbReference>
<dbReference type="Proteomes" id="UP000184188">
    <property type="component" value="Unassembled WGS sequence"/>
</dbReference>
<gene>
    <name evidence="2" type="ORF">ASPZODRAFT_12684</name>
</gene>
<dbReference type="VEuPathDB" id="FungiDB:ASPZODRAFT_12684"/>
<dbReference type="PANTHER" id="PTHR40422">
    <property type="entry name" value="TRANSLATION MACHINERY-ASSOCIATED PROTEIN 17"/>
    <property type="match status" value="1"/>
</dbReference>
<dbReference type="OrthoDB" id="548474at2759"/>
<dbReference type="AlphaFoldDB" id="A0A1L9SR26"/>
<sequence>MSSESLPISLAAFAEAIKELPLSSVFAKASEIHNSIAHLRRSNDEIKAFIADSHDTESEKSEMESYIAENEQVMASMLERIQLLKKEVEDRGQQWIDMDASSDGQKQAVEEEEARLEAPASNGVVGGENHQPVPNGSANNAVDEDQGVYL</sequence>
<feature type="region of interest" description="Disordered" evidence="1">
    <location>
        <begin position="94"/>
        <end position="150"/>
    </location>
</feature>
<organism evidence="2 3">
    <name type="scientific">Penicilliopsis zonata CBS 506.65</name>
    <dbReference type="NCBI Taxonomy" id="1073090"/>
    <lineage>
        <taxon>Eukaryota</taxon>
        <taxon>Fungi</taxon>
        <taxon>Dikarya</taxon>
        <taxon>Ascomycota</taxon>
        <taxon>Pezizomycotina</taxon>
        <taxon>Eurotiomycetes</taxon>
        <taxon>Eurotiomycetidae</taxon>
        <taxon>Eurotiales</taxon>
        <taxon>Aspergillaceae</taxon>
        <taxon>Penicilliopsis</taxon>
    </lineage>
</organism>
<dbReference type="PANTHER" id="PTHR40422:SF1">
    <property type="entry name" value="TRANSLATION MACHINERY-ASSOCIATED PROTEIN 17"/>
    <property type="match status" value="1"/>
</dbReference>
<dbReference type="GO" id="GO:0016192">
    <property type="term" value="P:vesicle-mediated transport"/>
    <property type="evidence" value="ECO:0007669"/>
    <property type="project" value="InterPro"/>
</dbReference>
<dbReference type="GO" id="GO:0070682">
    <property type="term" value="P:proteasome regulatory particle assembly"/>
    <property type="evidence" value="ECO:0007669"/>
    <property type="project" value="InterPro"/>
</dbReference>
<dbReference type="GO" id="GO:0030674">
    <property type="term" value="F:protein-macromolecule adaptor activity"/>
    <property type="evidence" value="ECO:0007669"/>
    <property type="project" value="TreeGrafter"/>
</dbReference>
<evidence type="ECO:0000313" key="3">
    <source>
        <dbReference type="Proteomes" id="UP000184188"/>
    </source>
</evidence>
<dbReference type="EMBL" id="KV878337">
    <property type="protein sequence ID" value="OJJ49553.1"/>
    <property type="molecule type" value="Genomic_DNA"/>
</dbReference>
<dbReference type="STRING" id="1073090.A0A1L9SR26"/>
<name>A0A1L9SR26_9EURO</name>
<dbReference type="InterPro" id="IPR010989">
    <property type="entry name" value="SNARE"/>
</dbReference>
<accession>A0A1L9SR26</accession>